<accession>A0A0W8G928</accession>
<dbReference type="InterPro" id="IPR011990">
    <property type="entry name" value="TPR-like_helical_dom_sf"/>
</dbReference>
<evidence type="ECO:0000313" key="1">
    <source>
        <dbReference type="EMBL" id="KUG29548.1"/>
    </source>
</evidence>
<organism evidence="1">
    <name type="scientific">hydrocarbon metagenome</name>
    <dbReference type="NCBI Taxonomy" id="938273"/>
    <lineage>
        <taxon>unclassified sequences</taxon>
        <taxon>metagenomes</taxon>
        <taxon>ecological metagenomes</taxon>
    </lineage>
</organism>
<dbReference type="EMBL" id="LNQE01000070">
    <property type="protein sequence ID" value="KUG29548.1"/>
    <property type="molecule type" value="Genomic_DNA"/>
</dbReference>
<gene>
    <name evidence="1" type="ORF">ASZ90_000557</name>
</gene>
<comment type="caution">
    <text evidence="1">The sequence shown here is derived from an EMBL/GenBank/DDBJ whole genome shotgun (WGS) entry which is preliminary data.</text>
</comment>
<protein>
    <submittedName>
        <fullName evidence="1">Uncharacterized protein</fullName>
    </submittedName>
</protein>
<dbReference type="SUPFAM" id="SSF48452">
    <property type="entry name" value="TPR-like"/>
    <property type="match status" value="1"/>
</dbReference>
<name>A0A0W8G928_9ZZZZ</name>
<dbReference type="AlphaFoldDB" id="A0A0W8G928"/>
<reference evidence="1" key="1">
    <citation type="journal article" date="2015" name="Proc. Natl. Acad. Sci. U.S.A.">
        <title>Networks of energetic and metabolic interactions define dynamics in microbial communities.</title>
        <authorList>
            <person name="Embree M."/>
            <person name="Liu J.K."/>
            <person name="Al-Bassam M.M."/>
            <person name="Zengler K."/>
        </authorList>
    </citation>
    <scope>NUCLEOTIDE SEQUENCE</scope>
</reference>
<sequence>MKPTGKTIREDLGRAKAAYAKNDELRVLLCLLQALKAFVAVKPFGPERTTIEGLFREVFASLSRLPHVAAIAPKGLPYVKGQEQKLAGYVAALYKKVEAEIQRETLEAMRARKLRIDQFVIKGQKFLAENNLLEAQRNFRAAVEEFVDEKGLFPLITAKLLEAGHHKASLEYVKRAIEEYPDNTRAYDFLLTALGGLGDFEAGEKLLRDVQKKTGEQPLLLANLAMVLARLEKWPDVRDAADKALALSPSLTVAKKLSALAQKKLAAA</sequence>
<proteinExistence type="predicted"/>
<dbReference type="Gene3D" id="1.25.40.10">
    <property type="entry name" value="Tetratricopeptide repeat domain"/>
    <property type="match status" value="1"/>
</dbReference>